<feature type="region of interest" description="Disordered" evidence="1">
    <location>
        <begin position="142"/>
        <end position="188"/>
    </location>
</feature>
<dbReference type="AlphaFoldDB" id="A0A026WLY8"/>
<feature type="region of interest" description="Disordered" evidence="1">
    <location>
        <begin position="1"/>
        <end position="28"/>
    </location>
</feature>
<keyword evidence="3" id="KW-1185">Reference proteome</keyword>
<proteinExistence type="predicted"/>
<evidence type="ECO:0000313" key="3">
    <source>
        <dbReference type="Proteomes" id="UP000053097"/>
    </source>
</evidence>
<protein>
    <submittedName>
        <fullName evidence="2">Uncharacterized protein</fullName>
    </submittedName>
</protein>
<accession>A0A026WLY8</accession>
<dbReference type="EMBL" id="KK107152">
    <property type="protein sequence ID" value="EZA57072.1"/>
    <property type="molecule type" value="Genomic_DNA"/>
</dbReference>
<evidence type="ECO:0000313" key="2">
    <source>
        <dbReference type="EMBL" id="EZA57072.1"/>
    </source>
</evidence>
<reference evidence="2 3" key="1">
    <citation type="journal article" date="2014" name="Curr. Biol.">
        <title>The genome of the clonal raider ant Cerapachys biroi.</title>
        <authorList>
            <person name="Oxley P.R."/>
            <person name="Ji L."/>
            <person name="Fetter-Pruneda I."/>
            <person name="McKenzie S.K."/>
            <person name="Li C."/>
            <person name="Hu H."/>
            <person name="Zhang G."/>
            <person name="Kronauer D.J."/>
        </authorList>
    </citation>
    <scope>NUCLEOTIDE SEQUENCE [LARGE SCALE GENOMIC DNA]</scope>
</reference>
<dbReference type="Proteomes" id="UP000053097">
    <property type="component" value="Unassembled WGS sequence"/>
</dbReference>
<organism evidence="2 3">
    <name type="scientific">Ooceraea biroi</name>
    <name type="common">Clonal raider ant</name>
    <name type="synonym">Cerapachys biroi</name>
    <dbReference type="NCBI Taxonomy" id="2015173"/>
    <lineage>
        <taxon>Eukaryota</taxon>
        <taxon>Metazoa</taxon>
        <taxon>Ecdysozoa</taxon>
        <taxon>Arthropoda</taxon>
        <taxon>Hexapoda</taxon>
        <taxon>Insecta</taxon>
        <taxon>Pterygota</taxon>
        <taxon>Neoptera</taxon>
        <taxon>Endopterygota</taxon>
        <taxon>Hymenoptera</taxon>
        <taxon>Apocrita</taxon>
        <taxon>Aculeata</taxon>
        <taxon>Formicoidea</taxon>
        <taxon>Formicidae</taxon>
        <taxon>Dorylinae</taxon>
        <taxon>Ooceraea</taxon>
    </lineage>
</organism>
<feature type="compositionally biased region" description="Basic residues" evidence="1">
    <location>
        <begin position="12"/>
        <end position="22"/>
    </location>
</feature>
<evidence type="ECO:0000256" key="1">
    <source>
        <dbReference type="SAM" id="MobiDB-lite"/>
    </source>
</evidence>
<name>A0A026WLY8_OOCBI</name>
<feature type="compositionally biased region" description="Basic and acidic residues" evidence="1">
    <location>
        <begin position="171"/>
        <end position="188"/>
    </location>
</feature>
<sequence>MDDSVPALGARARGRERVKKAAVGRSGGKRVGEGMEAGGITNSEYDPSFMAELKAAPLFGSVRLQRLARGYYGADTCLPRSIRIRRRVVAAVAFSALSPFSELPAATPRRCTCIHGSTAFRADEGLVDGAVVEKSASPRALPFDRFPSTGKDRHPSAGVGAGAGKGAVNYQKERARERREREKEKECARPRLETTEIPPTFVVEGWRMHRGGGSAGGAAGGGIVGGAGGSHRALELEHPSAMPGAPGFHWGAMLAGHHAAAAAGMMQPPMSAGGEYVPAAAHHGPAHPAMPMDLHVHQGFPYYRSVPVMYLFMTRKERLPSSSFLHDISMDLLSSYLQTKNNGVNYNPAKSDAVASTVAQSRCIGKWRGRLSLPQIFA</sequence>
<gene>
    <name evidence="2" type="ORF">X777_01678</name>
</gene>